<organism evidence="12 13">
    <name type="scientific">Vigna unguiculata</name>
    <name type="common">Cowpea</name>
    <dbReference type="NCBI Taxonomy" id="3917"/>
    <lineage>
        <taxon>Eukaryota</taxon>
        <taxon>Viridiplantae</taxon>
        <taxon>Streptophyta</taxon>
        <taxon>Embryophyta</taxon>
        <taxon>Tracheophyta</taxon>
        <taxon>Spermatophyta</taxon>
        <taxon>Magnoliopsida</taxon>
        <taxon>eudicotyledons</taxon>
        <taxon>Gunneridae</taxon>
        <taxon>Pentapetalae</taxon>
        <taxon>rosids</taxon>
        <taxon>fabids</taxon>
        <taxon>Fabales</taxon>
        <taxon>Fabaceae</taxon>
        <taxon>Papilionoideae</taxon>
        <taxon>50 kb inversion clade</taxon>
        <taxon>NPAAA clade</taxon>
        <taxon>indigoferoid/millettioid clade</taxon>
        <taxon>Phaseoleae</taxon>
        <taxon>Vigna</taxon>
    </lineage>
</organism>
<keyword evidence="13" id="KW-1185">Reference proteome</keyword>
<name>A0A4D6MIX3_VIGUN</name>
<keyword evidence="12" id="KW-0418">Kinase</keyword>
<keyword evidence="3" id="KW-0812">Transmembrane</keyword>
<proteinExistence type="predicted"/>
<evidence type="ECO:0000256" key="1">
    <source>
        <dbReference type="ARBA" id="ARBA00004479"/>
    </source>
</evidence>
<keyword evidence="8 12" id="KW-0675">Receptor</keyword>
<dbReference type="Gene3D" id="3.80.10.10">
    <property type="entry name" value="Ribonuclease Inhibitor"/>
    <property type="match status" value="2"/>
</dbReference>
<dbReference type="InterPro" id="IPR013210">
    <property type="entry name" value="LRR_N_plant-typ"/>
</dbReference>
<dbReference type="InterPro" id="IPR046956">
    <property type="entry name" value="RLP23-like"/>
</dbReference>
<dbReference type="Proteomes" id="UP000501690">
    <property type="component" value="Linkage Group LG7"/>
</dbReference>
<evidence type="ECO:0000256" key="7">
    <source>
        <dbReference type="ARBA" id="ARBA00023136"/>
    </source>
</evidence>
<gene>
    <name evidence="12" type="ORF">DEO72_LG7g2787</name>
</gene>
<evidence type="ECO:0000256" key="3">
    <source>
        <dbReference type="ARBA" id="ARBA00022692"/>
    </source>
</evidence>
<evidence type="ECO:0000256" key="5">
    <source>
        <dbReference type="ARBA" id="ARBA00022737"/>
    </source>
</evidence>
<evidence type="ECO:0000313" key="13">
    <source>
        <dbReference type="Proteomes" id="UP000501690"/>
    </source>
</evidence>
<feature type="domain" description="Disease resistance R13L4/SHOC-2-like LRR" evidence="11">
    <location>
        <begin position="44"/>
        <end position="223"/>
    </location>
</feature>
<dbReference type="PANTHER" id="PTHR48061:SF50">
    <property type="entry name" value="LEUCINE-RICH REPEAT-CONTAINING N-TERMINAL PLANT-TYPE DOMAIN-CONTAINING PROTEIN"/>
    <property type="match status" value="1"/>
</dbReference>
<feature type="domain" description="Leucine-rich repeat-containing N-terminal plant-type" evidence="10">
    <location>
        <begin position="2"/>
        <end position="19"/>
    </location>
</feature>
<keyword evidence="9" id="KW-0325">Glycoprotein</keyword>
<evidence type="ECO:0000259" key="11">
    <source>
        <dbReference type="Pfam" id="PF23598"/>
    </source>
</evidence>
<accession>A0A4D6MIX3</accession>
<reference evidence="12 13" key="1">
    <citation type="submission" date="2019-04" db="EMBL/GenBank/DDBJ databases">
        <title>An improved genome assembly and genetic linkage map for asparagus bean, Vigna unguiculata ssp. sesquipedialis.</title>
        <authorList>
            <person name="Xia Q."/>
            <person name="Zhang R."/>
            <person name="Dong Y."/>
        </authorList>
    </citation>
    <scope>NUCLEOTIDE SEQUENCE [LARGE SCALE GENOMIC DNA]</scope>
    <source>
        <tissue evidence="12">Leaf</tissue>
    </source>
</reference>
<keyword evidence="12" id="KW-0808">Transferase</keyword>
<evidence type="ECO:0000256" key="8">
    <source>
        <dbReference type="ARBA" id="ARBA00023170"/>
    </source>
</evidence>
<dbReference type="PANTHER" id="PTHR48061">
    <property type="entry name" value="LEUCINE-RICH REPEAT RECEPTOR PROTEIN KINASE EMS1-LIKE-RELATED"/>
    <property type="match status" value="1"/>
</dbReference>
<dbReference type="InterPro" id="IPR032675">
    <property type="entry name" value="LRR_dom_sf"/>
</dbReference>
<dbReference type="Pfam" id="PF08263">
    <property type="entry name" value="LRRNT_2"/>
    <property type="match status" value="1"/>
</dbReference>
<evidence type="ECO:0000256" key="4">
    <source>
        <dbReference type="ARBA" id="ARBA00022729"/>
    </source>
</evidence>
<keyword evidence="6" id="KW-1133">Transmembrane helix</keyword>
<keyword evidence="4" id="KW-0732">Signal</keyword>
<dbReference type="GO" id="GO:0016020">
    <property type="term" value="C:membrane"/>
    <property type="evidence" value="ECO:0007669"/>
    <property type="project" value="UniProtKB-SubCell"/>
</dbReference>
<dbReference type="GO" id="GO:0016301">
    <property type="term" value="F:kinase activity"/>
    <property type="evidence" value="ECO:0007669"/>
    <property type="project" value="UniProtKB-KW"/>
</dbReference>
<evidence type="ECO:0000256" key="2">
    <source>
        <dbReference type="ARBA" id="ARBA00022614"/>
    </source>
</evidence>
<keyword evidence="2" id="KW-0433">Leucine-rich repeat</keyword>
<comment type="subcellular location">
    <subcellularLocation>
        <location evidence="1">Membrane</location>
        <topology evidence="1">Single-pass type I membrane protein</topology>
    </subcellularLocation>
</comment>
<evidence type="ECO:0000256" key="9">
    <source>
        <dbReference type="ARBA" id="ARBA00023180"/>
    </source>
</evidence>
<dbReference type="EMBL" id="CP039351">
    <property type="protein sequence ID" value="QCE01490.1"/>
    <property type="molecule type" value="Genomic_DNA"/>
</dbReference>
<evidence type="ECO:0000259" key="10">
    <source>
        <dbReference type="Pfam" id="PF08263"/>
    </source>
</evidence>
<protein>
    <submittedName>
        <fullName evidence="12">LRR receptor-like serine/threonine-protein kinase FLS2</fullName>
    </submittedName>
</protein>
<dbReference type="SUPFAM" id="SSF52058">
    <property type="entry name" value="L domain-like"/>
    <property type="match status" value="1"/>
</dbReference>
<dbReference type="InterPro" id="IPR055414">
    <property type="entry name" value="LRR_R13L4/SHOC2-like"/>
</dbReference>
<evidence type="ECO:0000256" key="6">
    <source>
        <dbReference type="ARBA" id="ARBA00022989"/>
    </source>
</evidence>
<dbReference type="AlphaFoldDB" id="A0A4D6MIX3"/>
<evidence type="ECO:0000313" key="12">
    <source>
        <dbReference type="EMBL" id="QCE01490.1"/>
    </source>
</evidence>
<keyword evidence="5" id="KW-0677">Repeat</keyword>
<keyword evidence="7" id="KW-0472">Membrane</keyword>
<sequence length="230" mass="25411">MESWNNMTDCCGWDGVICDSRSGHVIDLSLFCSDLRGEILGSNSSIFKLRDLQQLSLSNIDFSGSSIHSAIGDLVNLNQLSLSHCGISGDIPSTISHLSKLVYLHIDSDSRMRLDPYTWNNLIHNATDLREIFLFGVNMSSGEEISLPLLSNLSSSLVSLHLLDAQIQGKWPTDILRLPNLQEIDLSSNENLRGELPNSNWTTSLTFLYLSGTAFSGNIPDSIAHLTFLR</sequence>
<dbReference type="Pfam" id="PF23598">
    <property type="entry name" value="LRR_14"/>
    <property type="match status" value="1"/>
</dbReference>